<dbReference type="InterPro" id="IPR036975">
    <property type="entry name" value="Importin-a_IBB_sf"/>
</dbReference>
<comment type="caution">
    <text evidence="3">The sequence shown here is derived from an EMBL/GenBank/DDBJ whole genome shotgun (WGS) entry which is preliminary data.</text>
</comment>
<name>A0A9Q0DGC3_9TELE</name>
<dbReference type="GO" id="GO:0006606">
    <property type="term" value="P:protein import into nucleus"/>
    <property type="evidence" value="ECO:0007669"/>
    <property type="project" value="InterPro"/>
</dbReference>
<dbReference type="Pfam" id="PF01749">
    <property type="entry name" value="IBB"/>
    <property type="match status" value="1"/>
</dbReference>
<accession>A0A9Q0DGC3</accession>
<evidence type="ECO:0000256" key="1">
    <source>
        <dbReference type="SAM" id="MobiDB-lite"/>
    </source>
</evidence>
<dbReference type="AlphaFoldDB" id="A0A9Q0DGC3"/>
<gene>
    <name evidence="3" type="ORF">NHX12_011528</name>
</gene>
<evidence type="ECO:0000259" key="2">
    <source>
        <dbReference type="Pfam" id="PF01749"/>
    </source>
</evidence>
<dbReference type="GO" id="GO:0061608">
    <property type="term" value="F:nuclear import signal receptor activity"/>
    <property type="evidence" value="ECO:0007669"/>
    <property type="project" value="InterPro"/>
</dbReference>
<proteinExistence type="predicted"/>
<dbReference type="Proteomes" id="UP001148018">
    <property type="component" value="Unassembled WGS sequence"/>
</dbReference>
<dbReference type="InterPro" id="IPR002652">
    <property type="entry name" value="Importin-a_IBB"/>
</dbReference>
<evidence type="ECO:0000313" key="4">
    <source>
        <dbReference type="Proteomes" id="UP001148018"/>
    </source>
</evidence>
<keyword evidence="4" id="KW-1185">Reference proteome</keyword>
<feature type="region of interest" description="Disordered" evidence="1">
    <location>
        <begin position="1"/>
        <end position="22"/>
    </location>
</feature>
<feature type="compositionally biased region" description="Basic and acidic residues" evidence="1">
    <location>
        <begin position="13"/>
        <end position="22"/>
    </location>
</feature>
<organism evidence="3 4">
    <name type="scientific">Muraenolepis orangiensis</name>
    <name type="common">Patagonian moray cod</name>
    <dbReference type="NCBI Taxonomy" id="630683"/>
    <lineage>
        <taxon>Eukaryota</taxon>
        <taxon>Metazoa</taxon>
        <taxon>Chordata</taxon>
        <taxon>Craniata</taxon>
        <taxon>Vertebrata</taxon>
        <taxon>Euteleostomi</taxon>
        <taxon>Actinopterygii</taxon>
        <taxon>Neopterygii</taxon>
        <taxon>Teleostei</taxon>
        <taxon>Neoteleostei</taxon>
        <taxon>Acanthomorphata</taxon>
        <taxon>Zeiogadaria</taxon>
        <taxon>Gadariae</taxon>
        <taxon>Gadiformes</taxon>
        <taxon>Muraenolepidoidei</taxon>
        <taxon>Muraenolepididae</taxon>
        <taxon>Muraenolepis</taxon>
    </lineage>
</organism>
<feature type="region of interest" description="Disordered" evidence="1">
    <location>
        <begin position="72"/>
        <end position="95"/>
    </location>
</feature>
<sequence>MSAGDRLTQFKNKGKDGKELRCRRPDDNVQQWRDILKRRYFINILDEFSLQEQDPNAQHWSVKEIVPSVNSQDLDHQLNHAGQHKAPLPGKPPAY</sequence>
<dbReference type="EMBL" id="JANIIK010000116">
    <property type="protein sequence ID" value="KAJ3587933.1"/>
    <property type="molecule type" value="Genomic_DNA"/>
</dbReference>
<feature type="domain" description="IBB" evidence="2">
    <location>
        <begin position="6"/>
        <end position="79"/>
    </location>
</feature>
<protein>
    <recommendedName>
        <fullName evidence="2">IBB domain-containing protein</fullName>
    </recommendedName>
</protein>
<dbReference type="Gene3D" id="1.20.5.690">
    <property type="entry name" value="Importin-alpha, importin-beta-binding domain"/>
    <property type="match status" value="1"/>
</dbReference>
<reference evidence="3" key="1">
    <citation type="submission" date="2022-07" db="EMBL/GenBank/DDBJ databases">
        <title>Chromosome-level genome of Muraenolepis orangiensis.</title>
        <authorList>
            <person name="Kim J."/>
        </authorList>
    </citation>
    <scope>NUCLEOTIDE SEQUENCE</scope>
    <source>
        <strain evidence="3">KU_S4_2022</strain>
        <tissue evidence="3">Muscle</tissue>
    </source>
</reference>
<evidence type="ECO:0000313" key="3">
    <source>
        <dbReference type="EMBL" id="KAJ3587933.1"/>
    </source>
</evidence>